<protein>
    <recommendedName>
        <fullName evidence="9">Multidrug-efflux transporter</fullName>
    </recommendedName>
</protein>
<feature type="transmembrane region" description="Helical" evidence="10">
    <location>
        <begin position="145"/>
        <end position="164"/>
    </location>
</feature>
<evidence type="ECO:0000256" key="2">
    <source>
        <dbReference type="ARBA" id="ARBA00022448"/>
    </source>
</evidence>
<feature type="transmembrane region" description="Helical" evidence="10">
    <location>
        <begin position="295"/>
        <end position="320"/>
    </location>
</feature>
<evidence type="ECO:0000256" key="5">
    <source>
        <dbReference type="ARBA" id="ARBA00022692"/>
    </source>
</evidence>
<keyword evidence="5 10" id="KW-0812">Transmembrane</keyword>
<evidence type="ECO:0000256" key="6">
    <source>
        <dbReference type="ARBA" id="ARBA00022989"/>
    </source>
</evidence>
<dbReference type="AlphaFoldDB" id="A0A098LEL2"/>
<dbReference type="GO" id="GO:0042910">
    <property type="term" value="F:xenobiotic transmembrane transporter activity"/>
    <property type="evidence" value="ECO:0007669"/>
    <property type="project" value="InterPro"/>
</dbReference>
<dbReference type="GO" id="GO:0005886">
    <property type="term" value="C:plasma membrane"/>
    <property type="evidence" value="ECO:0007669"/>
    <property type="project" value="UniProtKB-SubCell"/>
</dbReference>
<keyword evidence="8 10" id="KW-0472">Membrane</keyword>
<evidence type="ECO:0000256" key="7">
    <source>
        <dbReference type="ARBA" id="ARBA00023065"/>
    </source>
</evidence>
<keyword evidence="6 10" id="KW-1133">Transmembrane helix</keyword>
<dbReference type="PANTHER" id="PTHR43298">
    <property type="entry name" value="MULTIDRUG RESISTANCE PROTEIN NORM-RELATED"/>
    <property type="match status" value="1"/>
</dbReference>
<dbReference type="PIRSF" id="PIRSF006603">
    <property type="entry name" value="DinF"/>
    <property type="match status" value="1"/>
</dbReference>
<evidence type="ECO:0000256" key="1">
    <source>
        <dbReference type="ARBA" id="ARBA00004651"/>
    </source>
</evidence>
<feature type="transmembrane region" description="Helical" evidence="10">
    <location>
        <begin position="362"/>
        <end position="385"/>
    </location>
</feature>
<dbReference type="eggNOG" id="COG0534">
    <property type="taxonomic scope" value="Bacteria"/>
</dbReference>
<feature type="transmembrane region" description="Helical" evidence="10">
    <location>
        <begin position="106"/>
        <end position="124"/>
    </location>
</feature>
<feature type="transmembrane region" description="Helical" evidence="10">
    <location>
        <begin position="61"/>
        <end position="86"/>
    </location>
</feature>
<evidence type="ECO:0000313" key="12">
    <source>
        <dbReference type="Proteomes" id="UP000030185"/>
    </source>
</evidence>
<dbReference type="InterPro" id="IPR048279">
    <property type="entry name" value="MdtK-like"/>
</dbReference>
<dbReference type="InterPro" id="IPR002528">
    <property type="entry name" value="MATE_fam"/>
</dbReference>
<accession>A0A098LEL2</accession>
<keyword evidence="3" id="KW-0050">Antiport</keyword>
<feature type="transmembrane region" description="Helical" evidence="10">
    <location>
        <begin position="29"/>
        <end position="49"/>
    </location>
</feature>
<reference evidence="11 12" key="1">
    <citation type="submission" date="2014-09" db="EMBL/GenBank/DDBJ databases">
        <title>Sporocytophaga myxococcoides PG-01 genome sequencing.</title>
        <authorList>
            <person name="Liu L."/>
            <person name="Gao P.J."/>
            <person name="Chen G.J."/>
            <person name="Wang L.S."/>
        </authorList>
    </citation>
    <scope>NUCLEOTIDE SEQUENCE [LARGE SCALE GENOMIC DNA]</scope>
    <source>
        <strain evidence="11 12">PG-01</strain>
    </source>
</reference>
<keyword evidence="2" id="KW-0813">Transport</keyword>
<feature type="transmembrane region" description="Helical" evidence="10">
    <location>
        <begin position="203"/>
        <end position="226"/>
    </location>
</feature>
<evidence type="ECO:0000256" key="9">
    <source>
        <dbReference type="ARBA" id="ARBA00031636"/>
    </source>
</evidence>
<evidence type="ECO:0000256" key="4">
    <source>
        <dbReference type="ARBA" id="ARBA00022475"/>
    </source>
</evidence>
<dbReference type="STRING" id="153721.MYP_2090"/>
<name>A0A098LEL2_9BACT</name>
<proteinExistence type="predicted"/>
<keyword evidence="7" id="KW-0406">Ion transport</keyword>
<sequence>MESLFVMVNLLFVSSIGNQAITLAGITNSVILILYSIPTGLSIAATAIISRRIGEKKPEEAGLVAIQVIALTILISGMFSLLIIGFEKPILTIAGANTAMFQAGGSYTTLMFCSLIFMFIRTLMNGIFRGTGNAAMSMRSLTISNLLNVIFCGLFVFGLGAIPALGLTGIGLAALIANVLSVGYQFWYFAFREKRISIGRQQLKLSITIMSKLVTLAFAGIVQYLVPSLSRFLMVVIVARLGESVLAGYIIANRVIMFTVLPAWGIANAAGILTGQNLGAGQPDRAEESVWKAGLFNFLFLGFTGFVVLFFCKLIVGWFTNDAVIAGYSVQYLQFMVIAYFFFGYTMVIAKSLNASGKVNTVTLLYIIMFLIIQLPLAYLLAIVLNWGATGIFVGIAFSEIVLTIGCIFVFKTGKWKLSKL</sequence>
<feature type="transmembrane region" description="Helical" evidence="10">
    <location>
        <begin position="332"/>
        <end position="350"/>
    </location>
</feature>
<dbReference type="InterPro" id="IPR050222">
    <property type="entry name" value="MATE_MdtK"/>
</dbReference>
<dbReference type="Proteomes" id="UP000030185">
    <property type="component" value="Unassembled WGS sequence"/>
</dbReference>
<keyword evidence="12" id="KW-1185">Reference proteome</keyword>
<feature type="transmembrane region" description="Helical" evidence="10">
    <location>
        <begin position="391"/>
        <end position="411"/>
    </location>
</feature>
<comment type="subcellular location">
    <subcellularLocation>
        <location evidence="1">Cell membrane</location>
        <topology evidence="1">Multi-pass membrane protein</topology>
    </subcellularLocation>
</comment>
<evidence type="ECO:0000256" key="3">
    <source>
        <dbReference type="ARBA" id="ARBA00022449"/>
    </source>
</evidence>
<evidence type="ECO:0000256" key="8">
    <source>
        <dbReference type="ARBA" id="ARBA00023136"/>
    </source>
</evidence>
<organism evidence="11 12">
    <name type="scientific">Sporocytophaga myxococcoides</name>
    <dbReference type="NCBI Taxonomy" id="153721"/>
    <lineage>
        <taxon>Bacteria</taxon>
        <taxon>Pseudomonadati</taxon>
        <taxon>Bacteroidota</taxon>
        <taxon>Cytophagia</taxon>
        <taxon>Cytophagales</taxon>
        <taxon>Cytophagaceae</taxon>
        <taxon>Sporocytophaga</taxon>
    </lineage>
</organism>
<evidence type="ECO:0000313" key="11">
    <source>
        <dbReference type="EMBL" id="GAL84862.1"/>
    </source>
</evidence>
<evidence type="ECO:0000256" key="10">
    <source>
        <dbReference type="SAM" id="Phobius"/>
    </source>
</evidence>
<dbReference type="GO" id="GO:0006811">
    <property type="term" value="P:monoatomic ion transport"/>
    <property type="evidence" value="ECO:0007669"/>
    <property type="project" value="UniProtKB-KW"/>
</dbReference>
<keyword evidence="4" id="KW-1003">Cell membrane</keyword>
<dbReference type="GO" id="GO:0015297">
    <property type="term" value="F:antiporter activity"/>
    <property type="evidence" value="ECO:0007669"/>
    <property type="project" value="UniProtKB-KW"/>
</dbReference>
<comment type="caution">
    <text evidence="11">The sequence shown here is derived from an EMBL/GenBank/DDBJ whole genome shotgun (WGS) entry which is preliminary data.</text>
</comment>
<dbReference type="NCBIfam" id="TIGR00797">
    <property type="entry name" value="matE"/>
    <property type="match status" value="1"/>
</dbReference>
<dbReference type="PANTHER" id="PTHR43298:SF2">
    <property type="entry name" value="FMN_FAD EXPORTER YEEO-RELATED"/>
    <property type="match status" value="1"/>
</dbReference>
<dbReference type="Pfam" id="PF01554">
    <property type="entry name" value="MatE"/>
    <property type="match status" value="2"/>
</dbReference>
<dbReference type="EMBL" id="BBLT01000003">
    <property type="protein sequence ID" value="GAL84862.1"/>
    <property type="molecule type" value="Genomic_DNA"/>
</dbReference>
<feature type="transmembrane region" description="Helical" evidence="10">
    <location>
        <begin position="170"/>
        <end position="191"/>
    </location>
</feature>
<gene>
    <name evidence="11" type="ORF">MYP_2090</name>
</gene>